<dbReference type="SUPFAM" id="SSF55060">
    <property type="entry name" value="GHMP Kinase, C-terminal domain"/>
    <property type="match status" value="1"/>
</dbReference>
<comment type="pathway">
    <text evidence="1">Isoprenoid biosynthesis; isopentenyl diphosphate biosynthesis via mevalonate pathway; isopentenyl diphosphate from (R)-mevalonate: step 2/3.</text>
</comment>
<reference evidence="9 12" key="2">
    <citation type="submission" date="2019-07" db="EMBL/GenBank/DDBJ databases">
        <title>Whole genome shotgun sequence of Alkalibacterium putridalgicola NBRC 103243.</title>
        <authorList>
            <person name="Hosoyama A."/>
            <person name="Uohara A."/>
            <person name="Ohji S."/>
            <person name="Ichikawa N."/>
        </authorList>
    </citation>
    <scope>NUCLEOTIDE SEQUENCE [LARGE SCALE GENOMIC DNA]</scope>
    <source>
        <strain evidence="9 12">NBRC 103243</strain>
    </source>
</reference>
<dbReference type="Gene3D" id="3.30.230.10">
    <property type="match status" value="1"/>
</dbReference>
<dbReference type="InterPro" id="IPR005917">
    <property type="entry name" value="Pmev_kinase_bact"/>
</dbReference>
<dbReference type="GO" id="GO:0004631">
    <property type="term" value="F:phosphomevalonate kinase activity"/>
    <property type="evidence" value="ECO:0007669"/>
    <property type="project" value="UniProtKB-EC"/>
</dbReference>
<feature type="domain" description="GHMP kinase C-terminal" evidence="8">
    <location>
        <begin position="284"/>
        <end position="343"/>
    </location>
</feature>
<dbReference type="Pfam" id="PF08544">
    <property type="entry name" value="GHMP_kinases_C"/>
    <property type="match status" value="1"/>
</dbReference>
<proteinExistence type="predicted"/>
<keyword evidence="6" id="KW-0067">ATP-binding</keyword>
<evidence type="ECO:0000256" key="5">
    <source>
        <dbReference type="ARBA" id="ARBA00022777"/>
    </source>
</evidence>
<dbReference type="PRINTS" id="PR00959">
    <property type="entry name" value="MEVGALKINASE"/>
</dbReference>
<name>A0A1H7U5Y9_9LACT</name>
<dbReference type="PANTHER" id="PTHR31814:SF2">
    <property type="entry name" value="PHOSPHOMEVALONATE KINASE"/>
    <property type="match status" value="1"/>
</dbReference>
<dbReference type="SUPFAM" id="SSF54211">
    <property type="entry name" value="Ribosomal protein S5 domain 2-like"/>
    <property type="match status" value="1"/>
</dbReference>
<keyword evidence="4" id="KW-0547">Nucleotide-binding</keyword>
<evidence type="ECO:0000313" key="10">
    <source>
        <dbReference type="EMBL" id="SEL92502.1"/>
    </source>
</evidence>
<reference evidence="10 11" key="1">
    <citation type="submission" date="2016-10" db="EMBL/GenBank/DDBJ databases">
        <authorList>
            <person name="de Groot N.N."/>
        </authorList>
    </citation>
    <scope>NUCLEOTIDE SEQUENCE [LARGE SCALE GENOMIC DNA]</scope>
    <source>
        <strain evidence="10 11">DSM 19182</strain>
    </source>
</reference>
<dbReference type="PANTHER" id="PTHR31814">
    <property type="match status" value="1"/>
</dbReference>
<evidence type="ECO:0000313" key="9">
    <source>
        <dbReference type="EMBL" id="GEK89629.1"/>
    </source>
</evidence>
<dbReference type="InterPro" id="IPR006204">
    <property type="entry name" value="GHMP_kinase_N_dom"/>
</dbReference>
<feature type="domain" description="GHMP kinase N-terminal" evidence="7">
    <location>
        <begin position="96"/>
        <end position="174"/>
    </location>
</feature>
<dbReference type="InterPro" id="IPR013750">
    <property type="entry name" value="GHMP_kinase_C_dom"/>
</dbReference>
<dbReference type="NCBIfam" id="TIGR01220">
    <property type="entry name" value="Pmev_kin_Gr_pos"/>
    <property type="match status" value="1"/>
</dbReference>
<sequence length="358" mass="38812">MKQTQNKAPGKLFIAGEYAVVEPGYPAVIVAVDRFITVSVSPSNGPSGTITSPSLSDDILQWRRNGQRIMLEGTNEKADILLKTMEITERYLIEQGCALPYYDLVIESTLDSPDGRKYGLGSSGAVTVAAAKAILESDGITLSDEKVFKLAAAVHVSLKSRGSLGDLAAAAYTGWIAYSSPDKHWIEKQLDQVTLSALIGQPWPELRIERLPAPSSLQLLVGWTGHPASTESYVTSVHQEREKISYQAFLNESKACVADLIKGIKTDESDQIKDAVRHNRELLLKMSQAKEIVLETSLLARLNSIAEKNGAAAKTSGAGGGDCGIALVGTPQQKKHIFSEWRASHIEPLSLTVYDKHN</sequence>
<dbReference type="Proteomes" id="UP000321425">
    <property type="component" value="Unassembled WGS sequence"/>
</dbReference>
<keyword evidence="3" id="KW-0808">Transferase</keyword>
<organism evidence="10 11">
    <name type="scientific">Alkalibacterium putridalgicola</name>
    <dbReference type="NCBI Taxonomy" id="426703"/>
    <lineage>
        <taxon>Bacteria</taxon>
        <taxon>Bacillati</taxon>
        <taxon>Bacillota</taxon>
        <taxon>Bacilli</taxon>
        <taxon>Lactobacillales</taxon>
        <taxon>Carnobacteriaceae</taxon>
        <taxon>Alkalibacterium</taxon>
    </lineage>
</organism>
<dbReference type="EMBL" id="FOBL01000016">
    <property type="protein sequence ID" value="SEL92502.1"/>
    <property type="molecule type" value="Genomic_DNA"/>
</dbReference>
<dbReference type="Proteomes" id="UP000198548">
    <property type="component" value="Unassembled WGS sequence"/>
</dbReference>
<dbReference type="Pfam" id="PF00288">
    <property type="entry name" value="GHMP_kinases_N"/>
    <property type="match status" value="1"/>
</dbReference>
<keyword evidence="12" id="KW-1185">Reference proteome</keyword>
<dbReference type="UniPathway" id="UPA00057">
    <property type="reaction ID" value="UER00099"/>
</dbReference>
<evidence type="ECO:0000256" key="2">
    <source>
        <dbReference type="ARBA" id="ARBA00012958"/>
    </source>
</evidence>
<gene>
    <name evidence="9" type="primary">mvaK2</name>
    <name evidence="9" type="ORF">APU01nite_16680</name>
    <name evidence="10" type="ORF">SAMN04488100_1165</name>
</gene>
<dbReference type="OrthoDB" id="1522677at2"/>
<dbReference type="AlphaFoldDB" id="A0A1H7U5Y9"/>
<dbReference type="Gene3D" id="3.30.70.890">
    <property type="entry name" value="GHMP kinase, C-terminal domain"/>
    <property type="match status" value="1"/>
</dbReference>
<dbReference type="EMBL" id="BJUX01000019">
    <property type="protein sequence ID" value="GEK89629.1"/>
    <property type="molecule type" value="Genomic_DNA"/>
</dbReference>
<evidence type="ECO:0000313" key="11">
    <source>
        <dbReference type="Proteomes" id="UP000198548"/>
    </source>
</evidence>
<dbReference type="RefSeq" id="WP_091488264.1">
    <property type="nucleotide sequence ID" value="NZ_BJUX01000019.1"/>
</dbReference>
<dbReference type="InterPro" id="IPR014721">
    <property type="entry name" value="Ribsml_uS5_D2-typ_fold_subgr"/>
</dbReference>
<dbReference type="InterPro" id="IPR020568">
    <property type="entry name" value="Ribosomal_Su5_D2-typ_SF"/>
</dbReference>
<dbReference type="InterPro" id="IPR035102">
    <property type="entry name" value="Phosphomevalonate_kinase"/>
</dbReference>
<evidence type="ECO:0000256" key="3">
    <source>
        <dbReference type="ARBA" id="ARBA00022679"/>
    </source>
</evidence>
<accession>A0A1H7U5Y9</accession>
<evidence type="ECO:0000259" key="8">
    <source>
        <dbReference type="Pfam" id="PF08544"/>
    </source>
</evidence>
<evidence type="ECO:0000256" key="6">
    <source>
        <dbReference type="ARBA" id="ARBA00022840"/>
    </source>
</evidence>
<keyword evidence="5 10" id="KW-0418">Kinase</keyword>
<evidence type="ECO:0000259" key="7">
    <source>
        <dbReference type="Pfam" id="PF00288"/>
    </source>
</evidence>
<evidence type="ECO:0000256" key="1">
    <source>
        <dbReference type="ARBA" id="ARBA00005017"/>
    </source>
</evidence>
<protein>
    <recommendedName>
        <fullName evidence="2">phosphomevalonate kinase</fullName>
        <ecNumber evidence="2">2.7.4.2</ecNumber>
    </recommendedName>
</protein>
<evidence type="ECO:0000256" key="4">
    <source>
        <dbReference type="ARBA" id="ARBA00022741"/>
    </source>
</evidence>
<dbReference type="GO" id="GO:0005524">
    <property type="term" value="F:ATP binding"/>
    <property type="evidence" value="ECO:0007669"/>
    <property type="project" value="UniProtKB-KW"/>
</dbReference>
<dbReference type="EC" id="2.7.4.2" evidence="2"/>
<evidence type="ECO:0000313" key="12">
    <source>
        <dbReference type="Proteomes" id="UP000321425"/>
    </source>
</evidence>
<dbReference type="GO" id="GO:0019287">
    <property type="term" value="P:isopentenyl diphosphate biosynthetic process, mevalonate pathway"/>
    <property type="evidence" value="ECO:0007669"/>
    <property type="project" value="UniProtKB-UniPathway"/>
</dbReference>
<dbReference type="STRING" id="426703.SAMN04488100_1165"/>
<dbReference type="InterPro" id="IPR036554">
    <property type="entry name" value="GHMP_kinase_C_sf"/>
</dbReference>